<comment type="caution">
    <text evidence="3">The sequence shown here is derived from an EMBL/GenBank/DDBJ whole genome shotgun (WGS) entry which is preliminary data.</text>
</comment>
<evidence type="ECO:0000313" key="3">
    <source>
        <dbReference type="EMBL" id="RKT68056.1"/>
    </source>
</evidence>
<dbReference type="AlphaFoldDB" id="A0A495X3F5"/>
<accession>A0A495X3F5</accession>
<evidence type="ECO:0000256" key="1">
    <source>
        <dbReference type="SAM" id="MobiDB-lite"/>
    </source>
</evidence>
<evidence type="ECO:0000313" key="4">
    <source>
        <dbReference type="Proteomes" id="UP000272729"/>
    </source>
</evidence>
<feature type="compositionally biased region" description="Basic and acidic residues" evidence="1">
    <location>
        <begin position="287"/>
        <end position="299"/>
    </location>
</feature>
<keyword evidence="4" id="KW-1185">Reference proteome</keyword>
<dbReference type="Proteomes" id="UP000272729">
    <property type="component" value="Unassembled WGS sequence"/>
</dbReference>
<dbReference type="EMBL" id="RBXR01000001">
    <property type="protein sequence ID" value="RKT68056.1"/>
    <property type="molecule type" value="Genomic_DNA"/>
</dbReference>
<dbReference type="Gene3D" id="3.30.720.160">
    <property type="entry name" value="Bifunctional DNA primase/polymerase, N-terminal"/>
    <property type="match status" value="1"/>
</dbReference>
<dbReference type="CDD" id="cd04859">
    <property type="entry name" value="Prim_Pol"/>
    <property type="match status" value="1"/>
</dbReference>
<dbReference type="InterPro" id="IPR015330">
    <property type="entry name" value="DNA_primase/pol_bifunc_N"/>
</dbReference>
<gene>
    <name evidence="3" type="ORF">DFJ66_1237</name>
</gene>
<dbReference type="SUPFAM" id="SSF56747">
    <property type="entry name" value="Prim-pol domain"/>
    <property type="match status" value="1"/>
</dbReference>
<proteinExistence type="predicted"/>
<sequence>MRGCGMGAFEARLAAALAAVEHGWPVFPLRPLGKVPALKDWDRRATLDTDQVEAWWRHRPYNIGISCRAANLLVIDLDQGIPHGRDVLAELAHRHGADDPTDTYTVFTPSGGEHRYFQAPPTPLRNTVGKLGRHVDTRSAGGYVAAAGSIRHMTSGLRLYKVTKDITPAPAPTWLVRLLTPPPPPPLPTAPPIPAPRRVRAYRAAALDGEANRVRTAVPGTRAHALFTAACRLGELVGAGWLDERDATATLLDAAARHNGVEGWTEREARHHITNGLATGRRNPRVIPDRGVPEPREPAPGRVGW</sequence>
<feature type="region of interest" description="Disordered" evidence="1">
    <location>
        <begin position="277"/>
        <end position="305"/>
    </location>
</feature>
<dbReference type="SMART" id="SM00943">
    <property type="entry name" value="Prim-Pol"/>
    <property type="match status" value="1"/>
</dbReference>
<dbReference type="Pfam" id="PF09250">
    <property type="entry name" value="Prim-Pol"/>
    <property type="match status" value="1"/>
</dbReference>
<organism evidence="3 4">
    <name type="scientific">Saccharothrix variisporea</name>
    <dbReference type="NCBI Taxonomy" id="543527"/>
    <lineage>
        <taxon>Bacteria</taxon>
        <taxon>Bacillati</taxon>
        <taxon>Actinomycetota</taxon>
        <taxon>Actinomycetes</taxon>
        <taxon>Pseudonocardiales</taxon>
        <taxon>Pseudonocardiaceae</taxon>
        <taxon>Saccharothrix</taxon>
    </lineage>
</organism>
<protein>
    <submittedName>
        <fullName evidence="3">Bifunctional DNA primase/polymerase-like protein</fullName>
    </submittedName>
</protein>
<evidence type="ECO:0000259" key="2">
    <source>
        <dbReference type="SMART" id="SM00943"/>
    </source>
</evidence>
<reference evidence="3 4" key="1">
    <citation type="submission" date="2018-10" db="EMBL/GenBank/DDBJ databases">
        <title>Sequencing the genomes of 1000 actinobacteria strains.</title>
        <authorList>
            <person name="Klenk H.-P."/>
        </authorList>
    </citation>
    <scope>NUCLEOTIDE SEQUENCE [LARGE SCALE GENOMIC DNA]</scope>
    <source>
        <strain evidence="3 4">DSM 43911</strain>
    </source>
</reference>
<feature type="domain" description="DNA primase/polymerase bifunctional N-terminal" evidence="2">
    <location>
        <begin position="16"/>
        <end position="175"/>
    </location>
</feature>
<name>A0A495X3F5_9PSEU</name>